<dbReference type="Pfam" id="PF00593">
    <property type="entry name" value="TonB_dep_Rec_b-barrel"/>
    <property type="match status" value="1"/>
</dbReference>
<dbReference type="GO" id="GO:0015344">
    <property type="term" value="F:siderophore uptake transmembrane transporter activity"/>
    <property type="evidence" value="ECO:0007669"/>
    <property type="project" value="TreeGrafter"/>
</dbReference>
<evidence type="ECO:0000256" key="3">
    <source>
        <dbReference type="ARBA" id="ARBA00022448"/>
    </source>
</evidence>
<dbReference type="InterPro" id="IPR012910">
    <property type="entry name" value="Plug_dom"/>
</dbReference>
<dbReference type="Gene3D" id="3.30.1150.10">
    <property type="match status" value="1"/>
</dbReference>
<keyword evidence="10" id="KW-0675">Receptor</keyword>
<proteinExistence type="inferred from homology"/>
<protein>
    <recommendedName>
        <fullName evidence="15">TonB C-terminal domain-containing protein</fullName>
    </recommendedName>
</protein>
<evidence type="ECO:0000256" key="5">
    <source>
        <dbReference type="ARBA" id="ARBA00022692"/>
    </source>
</evidence>
<accession>S4Y6B2</accession>
<dbReference type="eggNOG" id="COG0810">
    <property type="taxonomic scope" value="Bacteria"/>
</dbReference>
<dbReference type="NCBIfam" id="TIGR01352">
    <property type="entry name" value="tonB_Cterm"/>
    <property type="match status" value="1"/>
</dbReference>
<dbReference type="PROSITE" id="PS52015">
    <property type="entry name" value="TONB_CTD"/>
    <property type="match status" value="1"/>
</dbReference>
<evidence type="ECO:0000256" key="12">
    <source>
        <dbReference type="RuleBase" id="RU003357"/>
    </source>
</evidence>
<dbReference type="HOGENOM" id="CLU_016085_0_0_7"/>
<dbReference type="Gene3D" id="2.40.170.20">
    <property type="entry name" value="TonB-dependent receptor, beta-barrel domain"/>
    <property type="match status" value="1"/>
</dbReference>
<keyword evidence="9 12" id="KW-0472">Membrane</keyword>
<dbReference type="EMBL" id="CP003969">
    <property type="protein sequence ID" value="AGP40384.1"/>
    <property type="molecule type" value="Genomic_DNA"/>
</dbReference>
<dbReference type="PANTHER" id="PTHR30069:SF29">
    <property type="entry name" value="HEMOGLOBIN AND HEMOGLOBIN-HAPTOGLOBIN-BINDING PROTEIN 1-RELATED"/>
    <property type="match status" value="1"/>
</dbReference>
<feature type="compositionally biased region" description="Pro residues" evidence="13">
    <location>
        <begin position="125"/>
        <end position="151"/>
    </location>
</feature>
<dbReference type="InterPro" id="IPR037066">
    <property type="entry name" value="Plug_dom_sf"/>
</dbReference>
<dbReference type="InterPro" id="IPR039426">
    <property type="entry name" value="TonB-dep_rcpt-like"/>
</dbReference>
<evidence type="ECO:0000313" key="17">
    <source>
        <dbReference type="Proteomes" id="UP000014803"/>
    </source>
</evidence>
<evidence type="ECO:0000313" key="16">
    <source>
        <dbReference type="EMBL" id="AGP40384.1"/>
    </source>
</evidence>
<evidence type="ECO:0000256" key="14">
    <source>
        <dbReference type="SAM" id="SignalP"/>
    </source>
</evidence>
<keyword evidence="4" id="KW-1134">Transmembrane beta strand</keyword>
<dbReference type="InterPro" id="IPR036942">
    <property type="entry name" value="Beta-barrel_TonB_sf"/>
</dbReference>
<dbReference type="SUPFAM" id="SSF56935">
    <property type="entry name" value="Porins"/>
    <property type="match status" value="1"/>
</dbReference>
<dbReference type="eggNOG" id="COG4206">
    <property type="taxonomic scope" value="Bacteria"/>
</dbReference>
<dbReference type="GO" id="GO:0009279">
    <property type="term" value="C:cell outer membrane"/>
    <property type="evidence" value="ECO:0007669"/>
    <property type="project" value="UniProtKB-SubCell"/>
</dbReference>
<keyword evidence="6 14" id="KW-0732">Signal</keyword>
<reference evidence="16 17" key="1">
    <citation type="journal article" date="2013" name="Sci. Rep.">
        <title>Extraordinary expansion of a Sorangium cellulosum genome from an alkaline milieu.</title>
        <authorList>
            <person name="Han K."/>
            <person name="Li Z.F."/>
            <person name="Peng R."/>
            <person name="Zhu L.P."/>
            <person name="Zhou T."/>
            <person name="Wang L.G."/>
            <person name="Li S.G."/>
            <person name="Zhang X.B."/>
            <person name="Hu W."/>
            <person name="Wu Z.H."/>
            <person name="Qin N."/>
            <person name="Li Y.Z."/>
        </authorList>
    </citation>
    <scope>NUCLEOTIDE SEQUENCE [LARGE SCALE GENOMIC DNA]</scope>
    <source>
        <strain evidence="16 17">So0157-2</strain>
    </source>
</reference>
<sequence length="871" mass="92079">MRAPRWLFACCLSTNALAALAAPAALAQPEPPPDAAVAPQILEHVDPVYPPERLAEGVDTTVTLFVTVEKDGTVSDASVAESGGAGFDEAAMSAVRRWRFSPAMRGGAPVRARIRVPFHFAPGPHEAPPEPAPATPDAPAAPPPPAPPAPKPVEFAGGVAGPHAVAEPGKPIEIHVQGRPNPPRRATSDFRIGRAALTAAPHASAADLLRTAPGVHVAHPEGEAVAQRIFLRGFDADHGQDIELRVGPIPLNQRSHVHGQGYADLNVVIPEVVRSLRVVEGVYDPQQGDFAVAGSAYFDLGVEERGLLLKGTLGSFGARRLLAIWAPAAQSEDTFGAAAVRATDGFGDGTRGAISGAAVGQYRMVLPDEFSLLLHVAAHGSRANLAGVLRRDDIAAGRVGFYDTYRDPSARAQSAASTRLQVALVAERADDDGSQKSAWLWAMTSGYRSRMNFTGYTQRSRVRPAWAGRGDLIEQSNEDAALGGGLAYRTPRIPLASWLTGQVAVGAEAQTDGIDQAQNLLQPPQNETWDRRVDASIRLTGIGVHADALLELSRWARLRGGARADVLVFDVDDRLGNFIPAFQKETHIEGFRRTAAGVALGPRATLEVDPLPELRLSAAYGHGYRSPQARQLEEGENAPFATVRSYEVGATLRPVSGLSATAAAYETRLSYDLAFDAAEGGLARIGPTTRRGLVVYLQAAPSPALTAGVSATFAHATLDAPPPPTPENPTPPYVEGQQLPFVPPVVVRADLSVKRPLVTIAGRPIVGRLGYGATYLSPRPLPYAQAAAPLLVMDASLSLRRSLRAGGDPAQEGPWIEVGVEAQNLLDAEHADTEYSFVSNWQTTPLPSALPARHISAGPPLTLLGNVTLSL</sequence>
<feature type="signal peptide" evidence="14">
    <location>
        <begin position="1"/>
        <end position="27"/>
    </location>
</feature>
<dbReference type="InterPro" id="IPR037682">
    <property type="entry name" value="TonB_C"/>
</dbReference>
<evidence type="ECO:0000256" key="2">
    <source>
        <dbReference type="ARBA" id="ARBA00004571"/>
    </source>
</evidence>
<dbReference type="Proteomes" id="UP000014803">
    <property type="component" value="Chromosome"/>
</dbReference>
<evidence type="ECO:0000256" key="6">
    <source>
        <dbReference type="ARBA" id="ARBA00022729"/>
    </source>
</evidence>
<dbReference type="KEGG" id="scu:SCE1572_41315"/>
<evidence type="ECO:0000259" key="15">
    <source>
        <dbReference type="PROSITE" id="PS52015"/>
    </source>
</evidence>
<dbReference type="InterPro" id="IPR000531">
    <property type="entry name" value="Beta-barrel_TonB"/>
</dbReference>
<dbReference type="STRING" id="1254432.SCE1572_41315"/>
<dbReference type="RefSeq" id="WP_020740130.1">
    <property type="nucleotide sequence ID" value="NC_021658.1"/>
</dbReference>
<evidence type="ECO:0000256" key="13">
    <source>
        <dbReference type="SAM" id="MobiDB-lite"/>
    </source>
</evidence>
<comment type="subcellular location">
    <subcellularLocation>
        <location evidence="2">Cell outer membrane</location>
        <topology evidence="2">Multi-pass membrane protein</topology>
    </subcellularLocation>
    <subcellularLocation>
        <location evidence="1">Membrane</location>
        <topology evidence="1">Single-pass membrane protein</topology>
    </subcellularLocation>
</comment>
<organism evidence="16 17">
    <name type="scientific">Sorangium cellulosum So0157-2</name>
    <dbReference type="NCBI Taxonomy" id="1254432"/>
    <lineage>
        <taxon>Bacteria</taxon>
        <taxon>Pseudomonadati</taxon>
        <taxon>Myxococcota</taxon>
        <taxon>Polyangia</taxon>
        <taxon>Polyangiales</taxon>
        <taxon>Polyangiaceae</taxon>
        <taxon>Sorangium</taxon>
    </lineage>
</organism>
<feature type="chain" id="PRO_5004525723" description="TonB C-terminal domain-containing protein" evidence="14">
    <location>
        <begin position="28"/>
        <end position="871"/>
    </location>
</feature>
<evidence type="ECO:0000256" key="4">
    <source>
        <dbReference type="ARBA" id="ARBA00022452"/>
    </source>
</evidence>
<keyword evidence="3" id="KW-0813">Transport</keyword>
<gene>
    <name evidence="16" type="ORF">SCE1572_41315</name>
</gene>
<keyword evidence="7" id="KW-1133">Transmembrane helix</keyword>
<keyword evidence="8 12" id="KW-0798">TonB box</keyword>
<evidence type="ECO:0000256" key="8">
    <source>
        <dbReference type="ARBA" id="ARBA00023077"/>
    </source>
</evidence>
<name>S4Y6B2_SORCE</name>
<dbReference type="PATRIC" id="fig|1254432.3.peg.9342"/>
<keyword evidence="11" id="KW-0998">Cell outer membrane</keyword>
<evidence type="ECO:0000256" key="1">
    <source>
        <dbReference type="ARBA" id="ARBA00004167"/>
    </source>
</evidence>
<dbReference type="SUPFAM" id="SSF74653">
    <property type="entry name" value="TolA/TonB C-terminal domain"/>
    <property type="match status" value="1"/>
</dbReference>
<dbReference type="Gene3D" id="2.170.130.10">
    <property type="entry name" value="TonB-dependent receptor, plug domain"/>
    <property type="match status" value="1"/>
</dbReference>
<dbReference type="OrthoDB" id="9810145at2"/>
<dbReference type="InterPro" id="IPR006260">
    <property type="entry name" value="TonB/TolA_C"/>
</dbReference>
<feature type="domain" description="TonB C-terminal" evidence="15">
    <location>
        <begin position="34"/>
        <end position="129"/>
    </location>
</feature>
<feature type="region of interest" description="Disordered" evidence="13">
    <location>
        <begin position="119"/>
        <end position="166"/>
    </location>
</feature>
<dbReference type="GO" id="GO:0044718">
    <property type="term" value="P:siderophore transmembrane transport"/>
    <property type="evidence" value="ECO:0007669"/>
    <property type="project" value="TreeGrafter"/>
</dbReference>
<comment type="similarity">
    <text evidence="12">Belongs to the TonB-dependent receptor family.</text>
</comment>
<keyword evidence="5" id="KW-0812">Transmembrane</keyword>
<evidence type="ECO:0000256" key="11">
    <source>
        <dbReference type="ARBA" id="ARBA00023237"/>
    </source>
</evidence>
<dbReference type="PANTHER" id="PTHR30069">
    <property type="entry name" value="TONB-DEPENDENT OUTER MEMBRANE RECEPTOR"/>
    <property type="match status" value="1"/>
</dbReference>
<evidence type="ECO:0000256" key="9">
    <source>
        <dbReference type="ARBA" id="ARBA00023136"/>
    </source>
</evidence>
<dbReference type="Pfam" id="PF03544">
    <property type="entry name" value="TonB_C"/>
    <property type="match status" value="1"/>
</dbReference>
<dbReference type="AlphaFoldDB" id="S4Y6B2"/>
<evidence type="ECO:0000256" key="10">
    <source>
        <dbReference type="ARBA" id="ARBA00023170"/>
    </source>
</evidence>
<dbReference type="Pfam" id="PF07715">
    <property type="entry name" value="Plug"/>
    <property type="match status" value="1"/>
</dbReference>
<evidence type="ECO:0000256" key="7">
    <source>
        <dbReference type="ARBA" id="ARBA00022989"/>
    </source>
</evidence>